<name>A0A3B0UF32_9ZZZZ</name>
<dbReference type="SUPFAM" id="SSF101898">
    <property type="entry name" value="NHL repeat"/>
    <property type="match status" value="1"/>
</dbReference>
<dbReference type="InterPro" id="IPR011110">
    <property type="entry name" value="Reg_prop"/>
</dbReference>
<protein>
    <recommendedName>
        <fullName evidence="1">PorZ N-terminal beta-propeller domain-containing protein</fullName>
    </recommendedName>
</protein>
<evidence type="ECO:0000259" key="1">
    <source>
        <dbReference type="Pfam" id="PF21544"/>
    </source>
</evidence>
<proteinExistence type="predicted"/>
<dbReference type="AlphaFoldDB" id="A0A3B0UF32"/>
<dbReference type="Pfam" id="PF07494">
    <property type="entry name" value="Reg_prop"/>
    <property type="match status" value="1"/>
</dbReference>
<gene>
    <name evidence="2" type="ORF">MNBD_BACTEROID07-193</name>
</gene>
<sequence length="620" mass="68959">MKKYFLLSLLFLLIFPTVIRAQTGIGQWRTHMPYGEVIDVAVTPGLIYAATPYTLFTYRLKDDKFSVFDKVKGLNDLGINKIDYDKKSGQLLVAYSDANIDLIDNKGKVTNIPDIFNKYMLGIKTINNIFFRDGFAYLSCSFGIVVLDMKKHEIKDTYYIGPNGSALDVLDMTANDTALFAATAKGIYFSNLKAANPADYRQWHLENRIFVPQQTYNLITAFGGKIYTNYTSENWDGDTLYAFDGHRWNYFLPSNHSHHFQLNANGDALLLVNRYWVEAYDTTGKRVFYVNKANMADFQPLAARGDVKNDVWIGTMTKGLLKTRDQNNLQELIQPNGPGSVHVFGLDARGDAVWVVPGGYQSDWSKAYVHDGVFTLHNGQWKMLNQSNTPAFDSITDPVCVKVDPANTQIAYVGTFQDGILKFENQKLTTVYSRNNSTLQPWSSNPALVLVSGLGFDDNHNLWVANSGAPRLLSVLKNDGSWKSFNLGASLSSIDVGSLMVDKNNNIWIKKRNNGMVIVYNYNGTVDNPSDDQVKVLSSSRGNGNIQGSIVYSFATDNNGEVWVGTDKGINVFYSPENIFEPGADFDAQQILVPRNDGTGLADILLVTETVTAIAVDGGN</sequence>
<feature type="non-terminal residue" evidence="2">
    <location>
        <position position="620"/>
    </location>
</feature>
<reference evidence="2" key="1">
    <citation type="submission" date="2018-06" db="EMBL/GenBank/DDBJ databases">
        <authorList>
            <person name="Zhirakovskaya E."/>
        </authorList>
    </citation>
    <scope>NUCLEOTIDE SEQUENCE</scope>
</reference>
<dbReference type="Pfam" id="PF21544">
    <property type="entry name" value="PorZ_N_b_propeller"/>
    <property type="match status" value="1"/>
</dbReference>
<organism evidence="2">
    <name type="scientific">hydrothermal vent metagenome</name>
    <dbReference type="NCBI Taxonomy" id="652676"/>
    <lineage>
        <taxon>unclassified sequences</taxon>
        <taxon>metagenomes</taxon>
        <taxon>ecological metagenomes</taxon>
    </lineage>
</organism>
<dbReference type="InterPro" id="IPR048954">
    <property type="entry name" value="PorZ_N"/>
</dbReference>
<dbReference type="EMBL" id="UOET01000336">
    <property type="protein sequence ID" value="VAW29198.1"/>
    <property type="molecule type" value="Genomic_DNA"/>
</dbReference>
<dbReference type="Gene3D" id="2.130.10.10">
    <property type="entry name" value="YVTN repeat-like/Quinoprotein amine dehydrogenase"/>
    <property type="match status" value="1"/>
</dbReference>
<evidence type="ECO:0000313" key="2">
    <source>
        <dbReference type="EMBL" id="VAW29198.1"/>
    </source>
</evidence>
<accession>A0A3B0UF32</accession>
<dbReference type="SUPFAM" id="SSF63825">
    <property type="entry name" value="YWTD domain"/>
    <property type="match status" value="1"/>
</dbReference>
<dbReference type="InterPro" id="IPR015943">
    <property type="entry name" value="WD40/YVTN_repeat-like_dom_sf"/>
</dbReference>
<dbReference type="SUPFAM" id="SSF63829">
    <property type="entry name" value="Calcium-dependent phosphotriesterase"/>
    <property type="match status" value="1"/>
</dbReference>
<feature type="domain" description="PorZ N-terminal beta-propeller" evidence="1">
    <location>
        <begin position="47"/>
        <end position="204"/>
    </location>
</feature>